<feature type="chain" id="PRO_5001925937" description="Glycosyl hydrolase-like 10 domain-containing protein" evidence="2">
    <location>
        <begin position="20"/>
        <end position="564"/>
    </location>
</feature>
<accession>A0A096BL77</accession>
<dbReference type="Proteomes" id="UP000029556">
    <property type="component" value="Unassembled WGS sequence"/>
</dbReference>
<gene>
    <name evidence="4" type="ORF">HMPREF2137_09730</name>
</gene>
<dbReference type="PANTHER" id="PTHR43405:SF1">
    <property type="entry name" value="GLYCOSYL HYDROLASE DIGH"/>
    <property type="match status" value="1"/>
</dbReference>
<dbReference type="InterPro" id="IPR003790">
    <property type="entry name" value="GHL10"/>
</dbReference>
<dbReference type="RefSeq" id="WP_036873944.1">
    <property type="nucleotide sequence ID" value="NZ_JRNN01000077.1"/>
</dbReference>
<dbReference type="PANTHER" id="PTHR43405">
    <property type="entry name" value="GLYCOSYL HYDROLASE DIGH"/>
    <property type="match status" value="1"/>
</dbReference>
<name>A0A096BL77_9BACT</name>
<dbReference type="InterPro" id="IPR013783">
    <property type="entry name" value="Ig-like_fold"/>
</dbReference>
<dbReference type="InterPro" id="IPR052177">
    <property type="entry name" value="Divisome_Glycosyl_Hydrolase"/>
</dbReference>
<feature type="domain" description="Glycosyl hydrolase-like 10" evidence="3">
    <location>
        <begin position="37"/>
        <end position="207"/>
    </location>
</feature>
<reference evidence="4 5" key="1">
    <citation type="submission" date="2014-07" db="EMBL/GenBank/DDBJ databases">
        <authorList>
            <person name="McCorrison J."/>
            <person name="Sanka R."/>
            <person name="Torralba M."/>
            <person name="Gillis M."/>
            <person name="Haft D.H."/>
            <person name="Methe B."/>
            <person name="Sutton G."/>
            <person name="Nelson K.E."/>
        </authorList>
    </citation>
    <scope>NUCLEOTIDE SEQUENCE [LARGE SCALE GENOMIC DNA]</scope>
    <source>
        <strain evidence="4 5">DNF00853</strain>
    </source>
</reference>
<comment type="caution">
    <text evidence="4">The sequence shown here is derived from an EMBL/GenBank/DDBJ whole genome shotgun (WGS) entry which is preliminary data.</text>
</comment>
<dbReference type="OrthoDB" id="9773203at2"/>
<dbReference type="Pfam" id="PF02638">
    <property type="entry name" value="GHL10"/>
    <property type="match status" value="2"/>
</dbReference>
<evidence type="ECO:0000313" key="4">
    <source>
        <dbReference type="EMBL" id="KGF33899.1"/>
    </source>
</evidence>
<keyword evidence="1 2" id="KW-0732">Signal</keyword>
<sequence length="564" mass="64528">MKRFSLSIIWATLSLLVSAQSTTPLLQNALCSSPKREVRAVWLTTIGGLDWPKIYAHTAYTKEKQQEELRKLLDQYQRAGINTILLQTRIRGTMMYPSAYEPWDGCLSGVPGKSPGYDALAFAIDECHRRGMELHAWVVTMPLGKWNGLGCTTMRRKLPALVRRIGADGYMNPEKPQTADYLATICEEITRNYDIDGIHLDYIRYPENWPLRINRTEGRRNITRIVEAIHAKVKRLKPWVKMSCSPIGKYDDLPRYTSRGWNAYTKVCQDAQGWLKTGLMDQLYPMLYFKDNNFFPFAINWKEESYGKMIVPGLGIYFMSPSERNWPIDVIKQELNVVRQYGMGHAYFRGKFLTDNTKGIYDFAENDFTRYPALVPAMTWQHSTPPMPPTHLRLDSTRATLSWSGAKDRSDAPYLVYNVYASRQAPVDIHDARNIVAARIASTSTRVPTAQGMAYAVTAMDRYGNESEPLQMHQKPIKTTHFPPATLLPCDGKRLQLPDKGQTLDALFVLIESLQGTMVTTRVYQGKYADVSKLPEGMYVLRSINRKGYRHRLGHFMVKRNPNL</sequence>
<dbReference type="EMBL" id="JRNN01000077">
    <property type="protein sequence ID" value="KGF33899.1"/>
    <property type="molecule type" value="Genomic_DNA"/>
</dbReference>
<evidence type="ECO:0000313" key="5">
    <source>
        <dbReference type="Proteomes" id="UP000029556"/>
    </source>
</evidence>
<evidence type="ECO:0000259" key="3">
    <source>
        <dbReference type="Pfam" id="PF02638"/>
    </source>
</evidence>
<protein>
    <recommendedName>
        <fullName evidence="3">Glycosyl hydrolase-like 10 domain-containing protein</fullName>
    </recommendedName>
</protein>
<feature type="signal peptide" evidence="2">
    <location>
        <begin position="1"/>
        <end position="19"/>
    </location>
</feature>
<dbReference type="Gene3D" id="2.60.40.10">
    <property type="entry name" value="Immunoglobulins"/>
    <property type="match status" value="1"/>
</dbReference>
<dbReference type="SUPFAM" id="SSF51445">
    <property type="entry name" value="(Trans)glycosidases"/>
    <property type="match status" value="1"/>
</dbReference>
<feature type="domain" description="Glycosyl hydrolase-like 10" evidence="3">
    <location>
        <begin position="219"/>
        <end position="310"/>
    </location>
</feature>
<dbReference type="InterPro" id="IPR017853">
    <property type="entry name" value="GH"/>
</dbReference>
<evidence type="ECO:0000256" key="2">
    <source>
        <dbReference type="SAM" id="SignalP"/>
    </source>
</evidence>
<dbReference type="Gene3D" id="3.20.20.80">
    <property type="entry name" value="Glycosidases"/>
    <property type="match status" value="1"/>
</dbReference>
<proteinExistence type="predicted"/>
<evidence type="ECO:0000256" key="1">
    <source>
        <dbReference type="ARBA" id="ARBA00022729"/>
    </source>
</evidence>
<organism evidence="4 5">
    <name type="scientific">Hoylesella buccalis DNF00853</name>
    <dbReference type="NCBI Taxonomy" id="1401074"/>
    <lineage>
        <taxon>Bacteria</taxon>
        <taxon>Pseudomonadati</taxon>
        <taxon>Bacteroidota</taxon>
        <taxon>Bacteroidia</taxon>
        <taxon>Bacteroidales</taxon>
        <taxon>Prevotellaceae</taxon>
        <taxon>Hoylesella</taxon>
    </lineage>
</organism>
<dbReference type="AlphaFoldDB" id="A0A096BL77"/>